<keyword evidence="3" id="KW-1185">Reference proteome</keyword>
<name>A0A923MJ46_9FIRM</name>
<evidence type="ECO:0000313" key="2">
    <source>
        <dbReference type="EMBL" id="MBC5769877.1"/>
    </source>
</evidence>
<dbReference type="InterPro" id="IPR045504">
    <property type="entry name" value="DUF6487"/>
</dbReference>
<dbReference type="Proteomes" id="UP000620327">
    <property type="component" value="Unassembled WGS sequence"/>
</dbReference>
<sequence>MNCPNCGNVMEKGFMHTQKYPFWTQQELRFFKGPTDQVDLGPIGDDTTSMFTRDPFPEFPDTMICRDCQLVVFRCNMIDKSKK</sequence>
<organism evidence="2 3">
    <name type="scientific">Dysosmobacter segnis</name>
    <dbReference type="NCBI Taxonomy" id="2763042"/>
    <lineage>
        <taxon>Bacteria</taxon>
        <taxon>Bacillati</taxon>
        <taxon>Bacillota</taxon>
        <taxon>Clostridia</taxon>
        <taxon>Eubacteriales</taxon>
        <taxon>Oscillospiraceae</taxon>
        <taxon>Dysosmobacter</taxon>
    </lineage>
</organism>
<accession>A0A923MJ46</accession>
<gene>
    <name evidence="2" type="ORF">H8Z83_05990</name>
</gene>
<protein>
    <recommendedName>
        <fullName evidence="1">DUF6487 domain-containing protein</fullName>
    </recommendedName>
</protein>
<dbReference type="RefSeq" id="WP_187014227.1">
    <property type="nucleotide sequence ID" value="NZ_JACOQI010000004.1"/>
</dbReference>
<dbReference type="AlphaFoldDB" id="A0A923MJ46"/>
<dbReference type="Pfam" id="PF20097">
    <property type="entry name" value="DUF6487"/>
    <property type="match status" value="1"/>
</dbReference>
<dbReference type="EMBL" id="JACOQI010000004">
    <property type="protein sequence ID" value="MBC5769877.1"/>
    <property type="molecule type" value="Genomic_DNA"/>
</dbReference>
<comment type="caution">
    <text evidence="2">The sequence shown here is derived from an EMBL/GenBank/DDBJ whole genome shotgun (WGS) entry which is preliminary data.</text>
</comment>
<reference evidence="2" key="1">
    <citation type="submission" date="2020-08" db="EMBL/GenBank/DDBJ databases">
        <title>Genome public.</title>
        <authorList>
            <person name="Liu C."/>
            <person name="Sun Q."/>
        </authorList>
    </citation>
    <scope>NUCLEOTIDE SEQUENCE</scope>
    <source>
        <strain evidence="2">BX15</strain>
    </source>
</reference>
<evidence type="ECO:0000259" key="1">
    <source>
        <dbReference type="Pfam" id="PF20097"/>
    </source>
</evidence>
<evidence type="ECO:0000313" key="3">
    <source>
        <dbReference type="Proteomes" id="UP000620327"/>
    </source>
</evidence>
<feature type="domain" description="DUF6487" evidence="1">
    <location>
        <begin position="3"/>
        <end position="75"/>
    </location>
</feature>
<proteinExistence type="predicted"/>